<feature type="compositionally biased region" description="Low complexity" evidence="1">
    <location>
        <begin position="141"/>
        <end position="157"/>
    </location>
</feature>
<dbReference type="Proteomes" id="UP001461498">
    <property type="component" value="Unassembled WGS sequence"/>
</dbReference>
<keyword evidence="3" id="KW-1185">Reference proteome</keyword>
<evidence type="ECO:0000313" key="2">
    <source>
        <dbReference type="EMBL" id="KAK9508968.1"/>
    </source>
</evidence>
<dbReference type="EMBL" id="JAPXFL010000003">
    <property type="protein sequence ID" value="KAK9508968.1"/>
    <property type="molecule type" value="Genomic_DNA"/>
</dbReference>
<gene>
    <name evidence="2" type="ORF">O3M35_006395</name>
</gene>
<sequence>MAENRIQKLLFNEYSDFEDIVLIESPFAQTTKDGVGVRQVQMGLTPTKLILAGDILEKGMHFDPTVPIDPHIGTLELLSLFPVECVNMSVYRRKNRNTLKAHFCNDQVIYFELAASLKRDMYWNLWCERIKFLNPEEQSLSTHSETSVGSTSVSTSTQYKSSRMENTKRVNKCAELMVVNNMQMLNQTMDTFYVANNIEVKHRRRYGIAPMGILFHALGSISVQKPQLFSLQLKRCCSEVYISYVESEIEEMLGFPKRLLTSSVSCENLIEEKRSDKQLDNTPVRGSSKYNFYHGDYFFWTSKFWFKPWNGRYGYKKLLQHMENVQMYLRIQEMEQRKTLILTMKASDGDVDYFRPPIGTTAPSLYNYLTTI</sequence>
<evidence type="ECO:0000313" key="3">
    <source>
        <dbReference type="Proteomes" id="UP001461498"/>
    </source>
</evidence>
<accession>A0AAW1DIK8</accession>
<reference evidence="2 3" key="1">
    <citation type="submission" date="2022-12" db="EMBL/GenBank/DDBJ databases">
        <title>Chromosome-level genome assembly of true bugs.</title>
        <authorList>
            <person name="Ma L."/>
            <person name="Li H."/>
        </authorList>
    </citation>
    <scope>NUCLEOTIDE SEQUENCE [LARGE SCALE GENOMIC DNA]</scope>
    <source>
        <strain evidence="2">Lab_2022b</strain>
    </source>
</reference>
<comment type="caution">
    <text evidence="2">The sequence shown here is derived from an EMBL/GenBank/DDBJ whole genome shotgun (WGS) entry which is preliminary data.</text>
</comment>
<name>A0AAW1DIK8_9HEMI</name>
<dbReference type="AlphaFoldDB" id="A0AAW1DIK8"/>
<organism evidence="2 3">
    <name type="scientific">Rhynocoris fuscipes</name>
    <dbReference type="NCBI Taxonomy" id="488301"/>
    <lineage>
        <taxon>Eukaryota</taxon>
        <taxon>Metazoa</taxon>
        <taxon>Ecdysozoa</taxon>
        <taxon>Arthropoda</taxon>
        <taxon>Hexapoda</taxon>
        <taxon>Insecta</taxon>
        <taxon>Pterygota</taxon>
        <taxon>Neoptera</taxon>
        <taxon>Paraneoptera</taxon>
        <taxon>Hemiptera</taxon>
        <taxon>Heteroptera</taxon>
        <taxon>Panheteroptera</taxon>
        <taxon>Cimicomorpha</taxon>
        <taxon>Reduviidae</taxon>
        <taxon>Harpactorinae</taxon>
        <taxon>Harpactorini</taxon>
        <taxon>Rhynocoris</taxon>
    </lineage>
</organism>
<proteinExistence type="predicted"/>
<feature type="region of interest" description="Disordered" evidence="1">
    <location>
        <begin position="141"/>
        <end position="164"/>
    </location>
</feature>
<protein>
    <submittedName>
        <fullName evidence="2">Uncharacterized protein</fullName>
    </submittedName>
</protein>
<evidence type="ECO:0000256" key="1">
    <source>
        <dbReference type="SAM" id="MobiDB-lite"/>
    </source>
</evidence>